<evidence type="ECO:0000256" key="4">
    <source>
        <dbReference type="ARBA" id="ARBA00022777"/>
    </source>
</evidence>
<evidence type="ECO:0000256" key="6">
    <source>
        <dbReference type="ARBA" id="ARBA00047615"/>
    </source>
</evidence>
<protein>
    <recommendedName>
        <fullName evidence="8">Cytidylate kinase</fullName>
        <shortName evidence="8">CK</shortName>
        <ecNumber evidence="8">2.7.4.25</ecNumber>
    </recommendedName>
    <alternativeName>
        <fullName evidence="8">Cytidine monophosphate kinase</fullName>
        <shortName evidence="8">CMP kinase</shortName>
    </alternativeName>
</protein>
<dbReference type="GO" id="GO:0015949">
    <property type="term" value="P:nucleobase-containing small molecule interconversion"/>
    <property type="evidence" value="ECO:0007669"/>
    <property type="project" value="TreeGrafter"/>
</dbReference>
<dbReference type="InterPro" id="IPR027417">
    <property type="entry name" value="P-loop_NTPase"/>
</dbReference>
<evidence type="ECO:0000313" key="11">
    <source>
        <dbReference type="Proteomes" id="UP001171751"/>
    </source>
</evidence>
<keyword evidence="5 8" id="KW-0067">ATP-binding</keyword>
<gene>
    <name evidence="8 10" type="primary">cmk</name>
    <name evidence="10" type="ORF">Q4F26_00810</name>
</gene>
<keyword evidence="4 8" id="KW-0418">Kinase</keyword>
<dbReference type="HAMAP" id="MF_00238">
    <property type="entry name" value="Cytidyl_kinase_type1"/>
    <property type="match status" value="1"/>
</dbReference>
<evidence type="ECO:0000256" key="8">
    <source>
        <dbReference type="HAMAP-Rule" id="MF_00238"/>
    </source>
</evidence>
<keyword evidence="3 8" id="KW-0547">Nucleotide-binding</keyword>
<name>A0AA43UBK8_9LACT</name>
<dbReference type="EMBL" id="JAUNQW010000002">
    <property type="protein sequence ID" value="MDO5456860.1"/>
    <property type="molecule type" value="Genomic_DNA"/>
</dbReference>
<dbReference type="Proteomes" id="UP001171751">
    <property type="component" value="Unassembled WGS sequence"/>
</dbReference>
<dbReference type="InterPro" id="IPR003136">
    <property type="entry name" value="Cytidylate_kin"/>
</dbReference>
<proteinExistence type="inferred from homology"/>
<evidence type="ECO:0000256" key="1">
    <source>
        <dbReference type="ARBA" id="ARBA00009427"/>
    </source>
</evidence>
<keyword evidence="8" id="KW-0963">Cytoplasm</keyword>
<evidence type="ECO:0000256" key="3">
    <source>
        <dbReference type="ARBA" id="ARBA00022741"/>
    </source>
</evidence>
<dbReference type="GO" id="GO:0036431">
    <property type="term" value="F:dCMP kinase activity"/>
    <property type="evidence" value="ECO:0007669"/>
    <property type="project" value="InterPro"/>
</dbReference>
<dbReference type="GO" id="GO:0005524">
    <property type="term" value="F:ATP binding"/>
    <property type="evidence" value="ECO:0007669"/>
    <property type="project" value="UniProtKB-UniRule"/>
</dbReference>
<comment type="catalytic activity">
    <reaction evidence="7 8">
        <text>CMP + ATP = CDP + ADP</text>
        <dbReference type="Rhea" id="RHEA:11600"/>
        <dbReference type="ChEBI" id="CHEBI:30616"/>
        <dbReference type="ChEBI" id="CHEBI:58069"/>
        <dbReference type="ChEBI" id="CHEBI:60377"/>
        <dbReference type="ChEBI" id="CHEBI:456216"/>
        <dbReference type="EC" id="2.7.4.25"/>
    </reaction>
</comment>
<dbReference type="AlphaFoldDB" id="A0AA43UBK8"/>
<reference evidence="10" key="1">
    <citation type="submission" date="2023-07" db="EMBL/GenBank/DDBJ databases">
        <title>Between Cages and Wild: Unraveling the Impact of Captivity on Animal Microbiomes and Antimicrobial Resistance.</title>
        <authorList>
            <person name="Schmartz G.P."/>
            <person name="Rehner J."/>
            <person name="Schuff M.J."/>
            <person name="Becker S.L."/>
            <person name="Kravczyk M."/>
            <person name="Gurevich A."/>
            <person name="Francke R."/>
            <person name="Mueller R."/>
            <person name="Keller V."/>
            <person name="Keller A."/>
        </authorList>
    </citation>
    <scope>NUCLEOTIDE SEQUENCE</scope>
    <source>
        <strain evidence="10">S39M_St_73</strain>
    </source>
</reference>
<comment type="catalytic activity">
    <reaction evidence="6 8">
        <text>dCMP + ATP = dCDP + ADP</text>
        <dbReference type="Rhea" id="RHEA:25094"/>
        <dbReference type="ChEBI" id="CHEBI:30616"/>
        <dbReference type="ChEBI" id="CHEBI:57566"/>
        <dbReference type="ChEBI" id="CHEBI:58593"/>
        <dbReference type="ChEBI" id="CHEBI:456216"/>
        <dbReference type="EC" id="2.7.4.25"/>
    </reaction>
</comment>
<evidence type="ECO:0000256" key="7">
    <source>
        <dbReference type="ARBA" id="ARBA00048478"/>
    </source>
</evidence>
<dbReference type="EC" id="2.7.4.25" evidence="8"/>
<accession>A0AA43UBK8</accession>
<keyword evidence="2 8" id="KW-0808">Transferase</keyword>
<evidence type="ECO:0000256" key="5">
    <source>
        <dbReference type="ARBA" id="ARBA00022840"/>
    </source>
</evidence>
<dbReference type="InterPro" id="IPR011994">
    <property type="entry name" value="Cytidylate_kinase_dom"/>
</dbReference>
<dbReference type="GO" id="GO:0006220">
    <property type="term" value="P:pyrimidine nucleotide metabolic process"/>
    <property type="evidence" value="ECO:0007669"/>
    <property type="project" value="UniProtKB-UniRule"/>
</dbReference>
<dbReference type="NCBIfam" id="TIGR00017">
    <property type="entry name" value="cmk"/>
    <property type="match status" value="1"/>
</dbReference>
<keyword evidence="11" id="KW-1185">Reference proteome</keyword>
<organism evidence="10 11">
    <name type="scientific">Atopococcus tabaci</name>
    <dbReference type="NCBI Taxonomy" id="269774"/>
    <lineage>
        <taxon>Bacteria</taxon>
        <taxon>Bacillati</taxon>
        <taxon>Bacillota</taxon>
        <taxon>Bacilli</taxon>
        <taxon>Lactobacillales</taxon>
        <taxon>Carnobacteriaceae</taxon>
        <taxon>Atopococcus</taxon>
    </lineage>
</organism>
<evidence type="ECO:0000256" key="2">
    <source>
        <dbReference type="ARBA" id="ARBA00022679"/>
    </source>
</evidence>
<dbReference type="PANTHER" id="PTHR21299:SF2">
    <property type="entry name" value="CYTIDYLATE KINASE"/>
    <property type="match status" value="1"/>
</dbReference>
<feature type="domain" description="Cytidylate kinase" evidence="9">
    <location>
        <begin position="7"/>
        <end position="219"/>
    </location>
</feature>
<comment type="similarity">
    <text evidence="1 8">Belongs to the cytidylate kinase family. Type 1 subfamily.</text>
</comment>
<dbReference type="CDD" id="cd02020">
    <property type="entry name" value="CMPK"/>
    <property type="match status" value="1"/>
</dbReference>
<evidence type="ECO:0000259" key="9">
    <source>
        <dbReference type="Pfam" id="PF02224"/>
    </source>
</evidence>
<dbReference type="Pfam" id="PF02224">
    <property type="entry name" value="Cytidylate_kin"/>
    <property type="match status" value="1"/>
</dbReference>
<sequence>MKKIVTVAIDGPASSGKSTVSRCLARDLNYIHIDTGAMYRGLTLAAIENQVPFDDEKELFDLLSKLNVSFEHHEGRQHVYINQRDVTKDIRTREVTNHASEVAAHSSIRKELVNRQRLLAENNNVIMDGRDIGTVVLPQADFKFFLDANVEERAHRRHKENLERGIESSFEEIKKELEERDFKDKNREVAPLKAAEDAIIIDTTEMDIHQVILKIKEYLSEES</sequence>
<feature type="binding site" evidence="8">
    <location>
        <begin position="11"/>
        <end position="19"/>
    </location>
    <ligand>
        <name>ATP</name>
        <dbReference type="ChEBI" id="CHEBI:30616"/>
    </ligand>
</feature>
<evidence type="ECO:0000313" key="10">
    <source>
        <dbReference type="EMBL" id="MDO5456860.1"/>
    </source>
</evidence>
<dbReference type="GO" id="GO:0005829">
    <property type="term" value="C:cytosol"/>
    <property type="evidence" value="ECO:0007669"/>
    <property type="project" value="TreeGrafter"/>
</dbReference>
<dbReference type="Gene3D" id="3.40.50.300">
    <property type="entry name" value="P-loop containing nucleotide triphosphate hydrolases"/>
    <property type="match status" value="1"/>
</dbReference>
<comment type="subcellular location">
    <subcellularLocation>
        <location evidence="8">Cytoplasm</location>
    </subcellularLocation>
</comment>
<comment type="caution">
    <text evidence="10">The sequence shown here is derived from an EMBL/GenBank/DDBJ whole genome shotgun (WGS) entry which is preliminary data.</text>
</comment>
<dbReference type="PANTHER" id="PTHR21299">
    <property type="entry name" value="CYTIDYLATE KINASE/PANTOATE-BETA-ALANINE LIGASE"/>
    <property type="match status" value="1"/>
</dbReference>
<dbReference type="SUPFAM" id="SSF52540">
    <property type="entry name" value="P-loop containing nucleoside triphosphate hydrolases"/>
    <property type="match status" value="1"/>
</dbReference>